<evidence type="ECO:0000256" key="6">
    <source>
        <dbReference type="ARBA" id="ARBA00022723"/>
    </source>
</evidence>
<dbReference type="PANTHER" id="PTHR30013">
    <property type="entry name" value="NIFE / NIFESE HYDROGENASE SMALL SUBUNIT FAMILY MEMBER"/>
    <property type="match status" value="1"/>
</dbReference>
<protein>
    <submittedName>
        <fullName evidence="14">Hydrogenase-2 small chain</fullName>
        <ecNumber evidence="14">1.12.99.6</ecNumber>
    </submittedName>
</protein>
<comment type="cofactor">
    <cofactor evidence="1">
        <name>[3Fe-4S] cluster</name>
        <dbReference type="ChEBI" id="CHEBI:21137"/>
    </cofactor>
</comment>
<dbReference type="NCBIfam" id="TIGR00391">
    <property type="entry name" value="hydA"/>
    <property type="match status" value="1"/>
</dbReference>
<sequence length="375" mass="39845">MKDSMLTAIETRLGLSRRSFMQFCAAMAATMGLPKGADAQIAHALVSAKRPPVIWLHFQECTGCTESMLRAEHPTLEKLILDIISLDYHETLFAAAGHQAEAARRASMAANKGKYLLVVEGAIPTKDNGIYCKVGGQTALEMVHECAADAAAIIAIGSCASWGGMPSTSPNPTGATGAPVILKDKSVVTIPGCPPNPYNFLSTVVHYLTFGKLPEVDAKGRPKFAYSRLIHENCERRPHFDAGRFAQEFGDEGHRKGYCLYKLGCKGPETYANCPSILFGDVGSGSWPVGTGHPCIGCTEQGIGFQKPIYELAELKYVLPPVGYPHIVEEQGQGMSAGSAALVAGVGGLAVGAGAMMARNLGKNKKPDDTDFGKE</sequence>
<accession>A0A1J5QLW5</accession>
<evidence type="ECO:0000313" key="14">
    <source>
        <dbReference type="EMBL" id="OIQ84521.1"/>
    </source>
</evidence>
<evidence type="ECO:0000256" key="4">
    <source>
        <dbReference type="ARBA" id="ARBA00006605"/>
    </source>
</evidence>
<evidence type="ECO:0000256" key="2">
    <source>
        <dbReference type="ARBA" id="ARBA00001966"/>
    </source>
</evidence>
<dbReference type="GO" id="GO:0009375">
    <property type="term" value="C:ferredoxin hydrogenase complex"/>
    <property type="evidence" value="ECO:0007669"/>
    <property type="project" value="InterPro"/>
</dbReference>
<dbReference type="GO" id="GO:0044569">
    <property type="term" value="C:[Ni-Fe] hydrogenase complex"/>
    <property type="evidence" value="ECO:0007669"/>
    <property type="project" value="TreeGrafter"/>
</dbReference>
<dbReference type="Gene3D" id="4.10.480.10">
    <property type="entry name" value="Cytochrome-c3 hydrogenase, C-terminal domain"/>
    <property type="match status" value="1"/>
</dbReference>
<keyword evidence="10" id="KW-0411">Iron-sulfur</keyword>
<dbReference type="AlphaFoldDB" id="A0A1J5QLW5"/>
<dbReference type="NCBIfam" id="TIGR01409">
    <property type="entry name" value="TAT_signal_seq"/>
    <property type="match status" value="1"/>
</dbReference>
<comment type="caution">
    <text evidence="14">The sequence shown here is derived from an EMBL/GenBank/DDBJ whole genome shotgun (WGS) entry which is preliminary data.</text>
</comment>
<dbReference type="InterPro" id="IPR006311">
    <property type="entry name" value="TAT_signal"/>
</dbReference>
<dbReference type="GO" id="GO:0009055">
    <property type="term" value="F:electron transfer activity"/>
    <property type="evidence" value="ECO:0007669"/>
    <property type="project" value="TreeGrafter"/>
</dbReference>
<dbReference type="InterPro" id="IPR001821">
    <property type="entry name" value="NiFe_hydrogenase_ssu"/>
</dbReference>
<dbReference type="EMBL" id="MLJW01000612">
    <property type="protein sequence ID" value="OIQ84521.1"/>
    <property type="molecule type" value="Genomic_DNA"/>
</dbReference>
<comment type="cofactor">
    <cofactor evidence="2">
        <name>[4Fe-4S] cluster</name>
        <dbReference type="ChEBI" id="CHEBI:49883"/>
    </cofactor>
</comment>
<evidence type="ECO:0000256" key="9">
    <source>
        <dbReference type="ARBA" id="ARBA00023004"/>
    </source>
</evidence>
<dbReference type="GO" id="GO:0009061">
    <property type="term" value="P:anaerobic respiration"/>
    <property type="evidence" value="ECO:0007669"/>
    <property type="project" value="TreeGrafter"/>
</dbReference>
<dbReference type="GO" id="GO:0046872">
    <property type="term" value="F:metal ion binding"/>
    <property type="evidence" value="ECO:0007669"/>
    <property type="project" value="UniProtKB-KW"/>
</dbReference>
<keyword evidence="6" id="KW-0479">Metal-binding</keyword>
<evidence type="ECO:0000259" key="12">
    <source>
        <dbReference type="Pfam" id="PF01058"/>
    </source>
</evidence>
<keyword evidence="7" id="KW-0732">Signal</keyword>
<dbReference type="GO" id="GO:0030313">
    <property type="term" value="C:cell envelope"/>
    <property type="evidence" value="ECO:0007669"/>
    <property type="project" value="UniProtKB-SubCell"/>
</dbReference>
<name>A0A1J5QLW5_9ZZZZ</name>
<feature type="domain" description="Cytochrome-c3 hydrogenase C-terminal" evidence="13">
    <location>
        <begin position="226"/>
        <end position="306"/>
    </location>
</feature>
<dbReference type="GO" id="GO:0016020">
    <property type="term" value="C:membrane"/>
    <property type="evidence" value="ECO:0007669"/>
    <property type="project" value="TreeGrafter"/>
</dbReference>
<dbReference type="PROSITE" id="PS51318">
    <property type="entry name" value="TAT"/>
    <property type="match status" value="1"/>
</dbReference>
<keyword evidence="11" id="KW-0003">3Fe-4S</keyword>
<dbReference type="PRINTS" id="PR00614">
    <property type="entry name" value="NIHGNASESMLL"/>
</dbReference>
<evidence type="ECO:0000256" key="3">
    <source>
        <dbReference type="ARBA" id="ARBA00004196"/>
    </source>
</evidence>
<dbReference type="Gene3D" id="3.40.50.700">
    <property type="entry name" value="NADH:ubiquinone oxidoreductase-like, 20kDa subunit"/>
    <property type="match status" value="1"/>
</dbReference>
<evidence type="ECO:0000256" key="10">
    <source>
        <dbReference type="ARBA" id="ARBA00023014"/>
    </source>
</evidence>
<dbReference type="GO" id="GO:0051539">
    <property type="term" value="F:4 iron, 4 sulfur cluster binding"/>
    <property type="evidence" value="ECO:0007669"/>
    <property type="project" value="UniProtKB-KW"/>
</dbReference>
<keyword evidence="8 14" id="KW-0560">Oxidoreductase</keyword>
<proteinExistence type="inferred from homology"/>
<dbReference type="Pfam" id="PF14720">
    <property type="entry name" value="NiFe_hyd_SSU_C"/>
    <property type="match status" value="1"/>
</dbReference>
<dbReference type="EC" id="1.12.99.6" evidence="14"/>
<dbReference type="SUPFAM" id="SSF56770">
    <property type="entry name" value="HydA/Nqo6-like"/>
    <property type="match status" value="1"/>
</dbReference>
<dbReference type="Pfam" id="PF01058">
    <property type="entry name" value="Oxidored_q6"/>
    <property type="match status" value="1"/>
</dbReference>
<dbReference type="GO" id="GO:0051538">
    <property type="term" value="F:3 iron, 4 sulfur cluster binding"/>
    <property type="evidence" value="ECO:0007669"/>
    <property type="project" value="UniProtKB-KW"/>
</dbReference>
<evidence type="ECO:0000256" key="11">
    <source>
        <dbReference type="ARBA" id="ARBA00023291"/>
    </source>
</evidence>
<feature type="domain" description="NADH:ubiquinone oxidoreductase-like 20kDa subunit" evidence="12">
    <location>
        <begin position="61"/>
        <end position="206"/>
    </location>
</feature>
<evidence type="ECO:0000259" key="13">
    <source>
        <dbReference type="Pfam" id="PF14720"/>
    </source>
</evidence>
<dbReference type="GO" id="GO:0033748">
    <property type="term" value="F:hydrogenase (acceptor) activity"/>
    <property type="evidence" value="ECO:0007669"/>
    <property type="project" value="UniProtKB-EC"/>
</dbReference>
<evidence type="ECO:0000256" key="7">
    <source>
        <dbReference type="ARBA" id="ARBA00022729"/>
    </source>
</evidence>
<dbReference type="InterPro" id="IPR037024">
    <property type="entry name" value="NiFe_Hase_small_N_sf"/>
</dbReference>
<evidence type="ECO:0000256" key="5">
    <source>
        <dbReference type="ARBA" id="ARBA00022485"/>
    </source>
</evidence>
<gene>
    <name evidence="14" type="primary">hybO_4</name>
    <name evidence="14" type="ORF">GALL_336620</name>
</gene>
<comment type="similarity">
    <text evidence="4">Belongs to the [NiFe]/[NiFeSe] hydrogenase small subunit family.</text>
</comment>
<dbReference type="InterPro" id="IPR037148">
    <property type="entry name" value="NiFe-Hase_small_C_sf"/>
</dbReference>
<dbReference type="InterPro" id="IPR027394">
    <property type="entry name" value="Cytochrome-c3_hydrogenase_C"/>
</dbReference>
<keyword evidence="9" id="KW-0408">Iron</keyword>
<dbReference type="PANTHER" id="PTHR30013:SF7">
    <property type="entry name" value="HYDROGENASE-2 SMALL CHAIN"/>
    <property type="match status" value="1"/>
</dbReference>
<evidence type="ECO:0000256" key="8">
    <source>
        <dbReference type="ARBA" id="ARBA00023002"/>
    </source>
</evidence>
<dbReference type="PIRSF" id="PIRSF000310">
    <property type="entry name" value="NiFe_hyd_ssu"/>
    <property type="match status" value="1"/>
</dbReference>
<comment type="subcellular location">
    <subcellularLocation>
        <location evidence="3">Cell envelope</location>
    </subcellularLocation>
</comment>
<reference evidence="14" key="1">
    <citation type="submission" date="2016-10" db="EMBL/GenBank/DDBJ databases">
        <title>Sequence of Gallionella enrichment culture.</title>
        <authorList>
            <person name="Poehlein A."/>
            <person name="Muehling M."/>
            <person name="Daniel R."/>
        </authorList>
    </citation>
    <scope>NUCLEOTIDE SEQUENCE</scope>
</reference>
<organism evidence="14">
    <name type="scientific">mine drainage metagenome</name>
    <dbReference type="NCBI Taxonomy" id="410659"/>
    <lineage>
        <taxon>unclassified sequences</taxon>
        <taxon>metagenomes</taxon>
        <taxon>ecological metagenomes</taxon>
    </lineage>
</organism>
<evidence type="ECO:0000256" key="1">
    <source>
        <dbReference type="ARBA" id="ARBA00001927"/>
    </source>
</evidence>
<dbReference type="GO" id="GO:0008901">
    <property type="term" value="F:ferredoxin hydrogenase activity"/>
    <property type="evidence" value="ECO:0007669"/>
    <property type="project" value="InterPro"/>
</dbReference>
<dbReference type="InterPro" id="IPR006137">
    <property type="entry name" value="NADH_UbQ_OxRdtase-like_20kDa"/>
</dbReference>
<keyword evidence="5" id="KW-0004">4Fe-4S</keyword>
<dbReference type="InterPro" id="IPR019546">
    <property type="entry name" value="TAT_signal_bac_arc"/>
</dbReference>